<protein>
    <recommendedName>
        <fullName evidence="2">YARHG domain-containing protein</fullName>
    </recommendedName>
</protein>
<sequence length="186" mass="20303">MRYILLSLALIAPLPAFAGDICNDAWFSRNLVMDRAGYCFGSVLGQELFDNAGCTGKTVTLSANDQVFVSRMRALEKQNQCSVDTKSPYLDLDDAWVRRQLATLPIVDDFESACLGWLHTPEPLRSAAYDDAPIIATILPGDNVSFGHLPNRTWDYVTISGPDWVVKGGGWLKAPGAEGRCANYAG</sequence>
<reference evidence="3 4" key="1">
    <citation type="submission" date="2018-03" db="EMBL/GenBank/DDBJ databases">
        <authorList>
            <person name="Keele B.F."/>
        </authorList>
    </citation>
    <scope>NUCLEOTIDE SEQUENCE [LARGE SCALE GENOMIC DNA]</scope>
    <source>
        <strain evidence="3 4">CECT 8599</strain>
    </source>
</reference>
<accession>A0A2R8BGY1</accession>
<proteinExistence type="predicted"/>
<name>A0A2R8BGY1_9RHOB</name>
<evidence type="ECO:0000256" key="1">
    <source>
        <dbReference type="SAM" id="SignalP"/>
    </source>
</evidence>
<keyword evidence="1" id="KW-0732">Signal</keyword>
<keyword evidence="4" id="KW-1185">Reference proteome</keyword>
<dbReference type="EMBL" id="OMOR01000001">
    <property type="protein sequence ID" value="SPH22326.1"/>
    <property type="molecule type" value="Genomic_DNA"/>
</dbReference>
<dbReference type="OrthoDB" id="7666530at2"/>
<dbReference type="Pfam" id="PF14627">
    <property type="entry name" value="DUF4453"/>
    <property type="match status" value="1"/>
</dbReference>
<evidence type="ECO:0000313" key="4">
    <source>
        <dbReference type="Proteomes" id="UP000244880"/>
    </source>
</evidence>
<organism evidence="3 4">
    <name type="scientific">Ascidiaceihabitans donghaensis</name>
    <dbReference type="NCBI Taxonomy" id="1510460"/>
    <lineage>
        <taxon>Bacteria</taxon>
        <taxon>Pseudomonadati</taxon>
        <taxon>Pseudomonadota</taxon>
        <taxon>Alphaproteobacteria</taxon>
        <taxon>Rhodobacterales</taxon>
        <taxon>Paracoccaceae</taxon>
        <taxon>Ascidiaceihabitans</taxon>
    </lineage>
</organism>
<gene>
    <name evidence="3" type="ORF">ASD8599_03070</name>
</gene>
<feature type="signal peptide" evidence="1">
    <location>
        <begin position="1"/>
        <end position="18"/>
    </location>
</feature>
<feature type="chain" id="PRO_5015317979" description="YARHG domain-containing protein" evidence="1">
    <location>
        <begin position="19"/>
        <end position="186"/>
    </location>
</feature>
<evidence type="ECO:0000313" key="3">
    <source>
        <dbReference type="EMBL" id="SPH22326.1"/>
    </source>
</evidence>
<dbReference type="AlphaFoldDB" id="A0A2R8BGY1"/>
<dbReference type="Pfam" id="PF13308">
    <property type="entry name" value="YARHG"/>
    <property type="match status" value="1"/>
</dbReference>
<feature type="domain" description="YARHG" evidence="2">
    <location>
        <begin position="2"/>
        <end position="77"/>
    </location>
</feature>
<evidence type="ECO:0000259" key="2">
    <source>
        <dbReference type="SMART" id="SM01324"/>
    </source>
</evidence>
<dbReference type="InterPro" id="IPR027920">
    <property type="entry name" value="DUF4453"/>
</dbReference>
<dbReference type="Proteomes" id="UP000244880">
    <property type="component" value="Unassembled WGS sequence"/>
</dbReference>
<dbReference type="InterPro" id="IPR025582">
    <property type="entry name" value="YARHG_dom"/>
</dbReference>
<dbReference type="RefSeq" id="WP_108829284.1">
    <property type="nucleotide sequence ID" value="NZ_OMOR01000001.1"/>
</dbReference>
<dbReference type="SMART" id="SM01324">
    <property type="entry name" value="YARHG"/>
    <property type="match status" value="1"/>
</dbReference>